<keyword evidence="10" id="KW-0378">Hydrolase</keyword>
<dbReference type="EMBL" id="WMIF01000001">
    <property type="protein sequence ID" value="MTH33239.1"/>
    <property type="molecule type" value="Genomic_DNA"/>
</dbReference>
<keyword evidence="6 8" id="KW-1133">Transmembrane helix</keyword>
<dbReference type="InterPro" id="IPR023299">
    <property type="entry name" value="ATPase_P-typ_cyto_dom_N"/>
</dbReference>
<evidence type="ECO:0000313" key="11">
    <source>
        <dbReference type="Proteomes" id="UP000442533"/>
    </source>
</evidence>
<evidence type="ECO:0000256" key="5">
    <source>
        <dbReference type="ARBA" id="ARBA00022967"/>
    </source>
</evidence>
<dbReference type="OrthoDB" id="9807843at2"/>
<dbReference type="Pfam" id="PF00122">
    <property type="entry name" value="E1-E2_ATPase"/>
    <property type="match status" value="1"/>
</dbReference>
<feature type="transmembrane region" description="Helical" evidence="8">
    <location>
        <begin position="147"/>
        <end position="168"/>
    </location>
</feature>
<dbReference type="PANTHER" id="PTHR46594:SF4">
    <property type="entry name" value="P-TYPE CATION-TRANSPORTING ATPASE"/>
    <property type="match status" value="1"/>
</dbReference>
<dbReference type="Proteomes" id="UP000442533">
    <property type="component" value="Unassembled WGS sequence"/>
</dbReference>
<dbReference type="RefSeq" id="WP_155062793.1">
    <property type="nucleotide sequence ID" value="NZ_WMIF01000001.1"/>
</dbReference>
<evidence type="ECO:0000259" key="9">
    <source>
        <dbReference type="PROSITE" id="PS50846"/>
    </source>
</evidence>
<protein>
    <submittedName>
        <fullName evidence="10">Cadmium-translocating P-type ATPase</fullName>
        <ecNumber evidence="10">3.6.3.3</ecNumber>
    </submittedName>
</protein>
<dbReference type="InterPro" id="IPR027256">
    <property type="entry name" value="P-typ_ATPase_IB"/>
</dbReference>
<gene>
    <name evidence="10" type="primary">cadA</name>
    <name evidence="10" type="ORF">GL279_01355</name>
</gene>
<name>A0A844GX72_9RHOB</name>
<feature type="transmembrane region" description="Helical" evidence="8">
    <location>
        <begin position="180"/>
        <end position="202"/>
    </location>
</feature>
<dbReference type="InterPro" id="IPR023298">
    <property type="entry name" value="ATPase_P-typ_TM_dom_sf"/>
</dbReference>
<dbReference type="InterPro" id="IPR059000">
    <property type="entry name" value="ATPase_P-type_domA"/>
</dbReference>
<accession>A0A844GX72</accession>
<dbReference type="GO" id="GO:0030001">
    <property type="term" value="P:metal ion transport"/>
    <property type="evidence" value="ECO:0007669"/>
    <property type="project" value="UniProtKB-ARBA"/>
</dbReference>
<dbReference type="PROSITE" id="PS01047">
    <property type="entry name" value="HMA_1"/>
    <property type="match status" value="1"/>
</dbReference>
<feature type="transmembrane region" description="Helical" evidence="8">
    <location>
        <begin position="683"/>
        <end position="699"/>
    </location>
</feature>
<dbReference type="CDD" id="cd00371">
    <property type="entry name" value="HMA"/>
    <property type="match status" value="1"/>
</dbReference>
<dbReference type="GO" id="GO:0016887">
    <property type="term" value="F:ATP hydrolysis activity"/>
    <property type="evidence" value="ECO:0007669"/>
    <property type="project" value="InterPro"/>
</dbReference>
<keyword evidence="8" id="KW-1003">Cell membrane</keyword>
<dbReference type="Gene3D" id="2.70.150.10">
    <property type="entry name" value="Calcium-transporting ATPase, cytoplasmic transduction domain A"/>
    <property type="match status" value="1"/>
</dbReference>
<dbReference type="InterPro" id="IPR008250">
    <property type="entry name" value="ATPase_P-typ_transduc_dom_A_sf"/>
</dbReference>
<dbReference type="NCBIfam" id="TIGR01494">
    <property type="entry name" value="ATPase_P-type"/>
    <property type="match status" value="1"/>
</dbReference>
<dbReference type="AlphaFoldDB" id="A0A844GX72"/>
<sequence length="726" mass="75812">MSDAAYEARLSACPACDAAPLAQRVAGSGGTVDIILSLPTVHCAACISDVEQALTRHPGVKAARVNLTRRRVTVDASGLTAEELIPVVERIGYEAHELDPGALSASAADRQGRDILMRIGVSGFAMMNIMILSIAVWSGADDATRDLFHLISGVIALPTVAFAGQPFFSSAWRALKARRLGMDVPISLALILASSISVYETLHSGHHAYFDAAVMLCFFLLIGRYLDYRTRAVARSAAEELTALEVPRAFLITPAGDQAVPVAELRPGDLIRIRPGARIPADGEIVEGGSEIDRSLLTGESIPVPVGPGTALSAGEVNLTGALALRVTAAGRDSSLARLTALVAAAESARGRYTGLADRASRLYSPLVHLLAFSSFLGWYLATRDLRLAINIAAAVLIITCPCALGLAVPAVVTAASGRLFRRGMLIKDGTALERLAEVDCVVFDKTGTLTLGVPQLVSAVPPELRPVALALAQGSGHPLSRALAQAMQDLGVTPAAVQDLREWPGQGVEADVDGQQVRLGRAGWLGAAHGEATLSASWLAIGDQPPLRLDFSDRLRPGAAEAVRRITESGRRVMLLSGDARPVVAELAERLGIAEWQAGVGPTDKAQVVQDLGALGHKVLMVGDGLNDTAALAAAHVSVSPASALDAARVASDIVTLGADLAPVAEALDLARAARRRIRENFALSLGYNVVAVPFAIAGLATPLMAALAMSLSSISVTLNALRLR</sequence>
<evidence type="ECO:0000256" key="8">
    <source>
        <dbReference type="RuleBase" id="RU362081"/>
    </source>
</evidence>
<feature type="transmembrane region" description="Helical" evidence="8">
    <location>
        <begin position="115"/>
        <end position="135"/>
    </location>
</feature>
<dbReference type="GO" id="GO:0015662">
    <property type="term" value="F:P-type ion transporter activity"/>
    <property type="evidence" value="ECO:0007669"/>
    <property type="project" value="UniProtKB-ARBA"/>
</dbReference>
<feature type="transmembrane region" description="Helical" evidence="8">
    <location>
        <begin position="363"/>
        <end position="382"/>
    </location>
</feature>
<dbReference type="SUPFAM" id="SSF81653">
    <property type="entry name" value="Calcium ATPase, transduction domain A"/>
    <property type="match status" value="1"/>
</dbReference>
<comment type="similarity">
    <text evidence="2 8">Belongs to the cation transport ATPase (P-type) (TC 3.A.3) family. Type IB subfamily.</text>
</comment>
<feature type="transmembrane region" description="Helical" evidence="8">
    <location>
        <begin position="388"/>
        <end position="416"/>
    </location>
</feature>
<evidence type="ECO:0000256" key="1">
    <source>
        <dbReference type="ARBA" id="ARBA00004370"/>
    </source>
</evidence>
<dbReference type="Gene3D" id="3.40.1110.10">
    <property type="entry name" value="Calcium-transporting ATPase, cytoplasmic domain N"/>
    <property type="match status" value="1"/>
</dbReference>
<dbReference type="InterPro" id="IPR018303">
    <property type="entry name" value="ATPase_P-typ_P_site"/>
</dbReference>
<dbReference type="PRINTS" id="PR00119">
    <property type="entry name" value="CATATPASE"/>
</dbReference>
<dbReference type="SUPFAM" id="SSF81665">
    <property type="entry name" value="Calcium ATPase, transmembrane domain M"/>
    <property type="match status" value="1"/>
</dbReference>
<dbReference type="PANTHER" id="PTHR46594">
    <property type="entry name" value="P-TYPE CATION-TRANSPORTING ATPASE"/>
    <property type="match status" value="1"/>
</dbReference>
<dbReference type="InterPro" id="IPR006121">
    <property type="entry name" value="HMA_dom"/>
</dbReference>
<dbReference type="PRINTS" id="PR00120">
    <property type="entry name" value="HATPASE"/>
</dbReference>
<keyword evidence="4 8" id="KW-0479">Metal-binding</keyword>
<dbReference type="Gene3D" id="3.40.50.1000">
    <property type="entry name" value="HAD superfamily/HAD-like"/>
    <property type="match status" value="1"/>
</dbReference>
<evidence type="ECO:0000256" key="4">
    <source>
        <dbReference type="ARBA" id="ARBA00022723"/>
    </source>
</evidence>
<comment type="subcellular location">
    <subcellularLocation>
        <location evidence="8">Cell membrane</location>
    </subcellularLocation>
    <subcellularLocation>
        <location evidence="1">Membrane</location>
    </subcellularLocation>
</comment>
<dbReference type="GO" id="GO:0019829">
    <property type="term" value="F:ATPase-coupled monoatomic cation transmembrane transporter activity"/>
    <property type="evidence" value="ECO:0007669"/>
    <property type="project" value="InterPro"/>
</dbReference>
<keyword evidence="5" id="KW-1278">Translocase</keyword>
<feature type="domain" description="HMA" evidence="9">
    <location>
        <begin position="32"/>
        <end position="96"/>
    </location>
</feature>
<keyword evidence="7 8" id="KW-0472">Membrane</keyword>
<dbReference type="PROSITE" id="PS00154">
    <property type="entry name" value="ATPASE_E1_E2"/>
    <property type="match status" value="1"/>
</dbReference>
<dbReference type="InterPro" id="IPR001757">
    <property type="entry name" value="P_typ_ATPase"/>
</dbReference>
<keyword evidence="8" id="KW-0547">Nucleotide-binding</keyword>
<dbReference type="SUPFAM" id="SSF56784">
    <property type="entry name" value="HAD-like"/>
    <property type="match status" value="1"/>
</dbReference>
<reference evidence="10 11" key="1">
    <citation type="submission" date="2019-11" db="EMBL/GenBank/DDBJ databases">
        <authorList>
            <person name="Dong K."/>
        </authorList>
    </citation>
    <scope>NUCLEOTIDE SEQUENCE [LARGE SCALE GENOMIC DNA]</scope>
    <source>
        <strain evidence="10 11">JCM 17370</strain>
    </source>
</reference>
<dbReference type="GO" id="GO:0005524">
    <property type="term" value="F:ATP binding"/>
    <property type="evidence" value="ECO:0007669"/>
    <property type="project" value="UniProtKB-UniRule"/>
</dbReference>
<evidence type="ECO:0000313" key="10">
    <source>
        <dbReference type="EMBL" id="MTH33239.1"/>
    </source>
</evidence>
<dbReference type="Pfam" id="PF00702">
    <property type="entry name" value="Hydrolase"/>
    <property type="match status" value="1"/>
</dbReference>
<dbReference type="InterPro" id="IPR036412">
    <property type="entry name" value="HAD-like_sf"/>
</dbReference>
<dbReference type="EC" id="3.6.3.3" evidence="10"/>
<dbReference type="InterPro" id="IPR036163">
    <property type="entry name" value="HMA_dom_sf"/>
</dbReference>
<comment type="caution">
    <text evidence="10">The sequence shown here is derived from an EMBL/GenBank/DDBJ whole genome shotgun (WGS) entry which is preliminary data.</text>
</comment>
<evidence type="ECO:0000256" key="7">
    <source>
        <dbReference type="ARBA" id="ARBA00023136"/>
    </source>
</evidence>
<dbReference type="Gene3D" id="3.30.70.100">
    <property type="match status" value="1"/>
</dbReference>
<dbReference type="PROSITE" id="PS50846">
    <property type="entry name" value="HMA_2"/>
    <property type="match status" value="1"/>
</dbReference>
<dbReference type="NCBIfam" id="TIGR01525">
    <property type="entry name" value="ATPase-IB_hvy"/>
    <property type="match status" value="1"/>
</dbReference>
<keyword evidence="3 8" id="KW-0812">Transmembrane</keyword>
<dbReference type="GO" id="GO:0005886">
    <property type="term" value="C:plasma membrane"/>
    <property type="evidence" value="ECO:0007669"/>
    <property type="project" value="UniProtKB-SubCell"/>
</dbReference>
<dbReference type="NCBIfam" id="TIGR01511">
    <property type="entry name" value="ATPase-IB1_Cu"/>
    <property type="match status" value="1"/>
</dbReference>
<dbReference type="Pfam" id="PF00403">
    <property type="entry name" value="HMA"/>
    <property type="match status" value="1"/>
</dbReference>
<dbReference type="SUPFAM" id="SSF55008">
    <property type="entry name" value="HMA, heavy metal-associated domain"/>
    <property type="match status" value="1"/>
</dbReference>
<dbReference type="GO" id="GO:0046872">
    <property type="term" value="F:metal ion binding"/>
    <property type="evidence" value="ECO:0007669"/>
    <property type="project" value="UniProtKB-KW"/>
</dbReference>
<keyword evidence="8" id="KW-0067">ATP-binding</keyword>
<dbReference type="InterPro" id="IPR023214">
    <property type="entry name" value="HAD_sf"/>
</dbReference>
<dbReference type="InterPro" id="IPR017969">
    <property type="entry name" value="Heavy-metal-associated_CS"/>
</dbReference>
<dbReference type="NCBIfam" id="TIGR01512">
    <property type="entry name" value="ATPase-IB2_Cd"/>
    <property type="match status" value="1"/>
</dbReference>
<keyword evidence="11" id="KW-1185">Reference proteome</keyword>
<feature type="transmembrane region" description="Helical" evidence="8">
    <location>
        <begin position="208"/>
        <end position="226"/>
    </location>
</feature>
<organism evidence="10 11">
    <name type="scientific">Paracoccus limosus</name>
    <dbReference type="NCBI Taxonomy" id="913252"/>
    <lineage>
        <taxon>Bacteria</taxon>
        <taxon>Pseudomonadati</taxon>
        <taxon>Pseudomonadota</taxon>
        <taxon>Alphaproteobacteria</taxon>
        <taxon>Rhodobacterales</taxon>
        <taxon>Paracoccaceae</taxon>
        <taxon>Paracoccus</taxon>
    </lineage>
</organism>
<evidence type="ECO:0000256" key="3">
    <source>
        <dbReference type="ARBA" id="ARBA00022692"/>
    </source>
</evidence>
<proteinExistence type="inferred from homology"/>
<evidence type="ECO:0000256" key="2">
    <source>
        <dbReference type="ARBA" id="ARBA00006024"/>
    </source>
</evidence>
<evidence type="ECO:0000256" key="6">
    <source>
        <dbReference type="ARBA" id="ARBA00022989"/>
    </source>
</evidence>